<gene>
    <name evidence="7" type="ORF">KGMB03357_20090</name>
</gene>
<evidence type="ECO:0000256" key="5">
    <source>
        <dbReference type="ARBA" id="ARBA00023136"/>
    </source>
</evidence>
<feature type="transmembrane region" description="Helical" evidence="6">
    <location>
        <begin position="72"/>
        <end position="91"/>
    </location>
</feature>
<keyword evidence="8" id="KW-1185">Reference proteome</keyword>
<dbReference type="PANTHER" id="PTHR43701:SF2">
    <property type="entry name" value="MEMBRANE TRANSPORTER PROTEIN YJNA-RELATED"/>
    <property type="match status" value="1"/>
</dbReference>
<comment type="subcellular location">
    <subcellularLocation>
        <location evidence="6">Cell membrane</location>
        <topology evidence="6">Multi-pass membrane protein</topology>
    </subcellularLocation>
    <subcellularLocation>
        <location evidence="1">Membrane</location>
        <topology evidence="1">Multi-pass membrane protein</topology>
    </subcellularLocation>
</comment>
<proteinExistence type="inferred from homology"/>
<feature type="transmembrane region" description="Helical" evidence="6">
    <location>
        <begin position="6"/>
        <end position="32"/>
    </location>
</feature>
<evidence type="ECO:0000256" key="6">
    <source>
        <dbReference type="RuleBase" id="RU363041"/>
    </source>
</evidence>
<dbReference type="OrthoDB" id="25340at2"/>
<evidence type="ECO:0000256" key="2">
    <source>
        <dbReference type="ARBA" id="ARBA00009142"/>
    </source>
</evidence>
<feature type="transmembrane region" description="Helical" evidence="6">
    <location>
        <begin position="44"/>
        <end position="60"/>
    </location>
</feature>
<protein>
    <recommendedName>
        <fullName evidence="6">Probable membrane transporter protein</fullName>
    </recommendedName>
</protein>
<reference evidence="7 8" key="1">
    <citation type="submission" date="2018-10" db="EMBL/GenBank/DDBJ databases">
        <title>Draft Genome Sequence of Anaerotignum sp. KCTC 15736.</title>
        <authorList>
            <person name="Choi S.H."/>
            <person name="Kim J.S."/>
            <person name="Kang S.W."/>
            <person name="Lee J.S."/>
            <person name="Park S.H."/>
        </authorList>
    </citation>
    <scope>NUCLEOTIDE SEQUENCE [LARGE SCALE GENOMIC DNA]</scope>
    <source>
        <strain evidence="7 8">KCTC 15736</strain>
    </source>
</reference>
<sequence length="125" mass="12992">MWGVAAIGFFSGIISGMGIGGGTILIPALLFLTEVNQQQAQGVNLIYFIPTAVVALITHHKNGTLDLKTAKPLALLGLAGAAAGAFLAVSLESEILKKLFGGFLLLMGLSEIFKKKKGEDTHAKG</sequence>
<dbReference type="Pfam" id="PF01925">
    <property type="entry name" value="TauE"/>
    <property type="match status" value="1"/>
</dbReference>
<name>A0A401LFQ3_9FIRM</name>
<keyword evidence="5 6" id="KW-0472">Membrane</keyword>
<dbReference type="Proteomes" id="UP000287361">
    <property type="component" value="Unassembled WGS sequence"/>
</dbReference>
<keyword evidence="4 6" id="KW-1133">Transmembrane helix</keyword>
<evidence type="ECO:0000256" key="4">
    <source>
        <dbReference type="ARBA" id="ARBA00022989"/>
    </source>
</evidence>
<evidence type="ECO:0000313" key="7">
    <source>
        <dbReference type="EMBL" id="GCB30348.1"/>
    </source>
</evidence>
<organism evidence="7 8">
    <name type="scientific">Anaerotignum faecicola</name>
    <dbReference type="NCBI Taxonomy" id="2358141"/>
    <lineage>
        <taxon>Bacteria</taxon>
        <taxon>Bacillati</taxon>
        <taxon>Bacillota</taxon>
        <taxon>Clostridia</taxon>
        <taxon>Lachnospirales</taxon>
        <taxon>Anaerotignaceae</taxon>
        <taxon>Anaerotignum</taxon>
    </lineage>
</organism>
<keyword evidence="3 6" id="KW-0812">Transmembrane</keyword>
<evidence type="ECO:0000256" key="3">
    <source>
        <dbReference type="ARBA" id="ARBA00022692"/>
    </source>
</evidence>
<dbReference type="PANTHER" id="PTHR43701">
    <property type="entry name" value="MEMBRANE TRANSPORTER PROTEIN MJ0441-RELATED"/>
    <property type="match status" value="1"/>
</dbReference>
<evidence type="ECO:0000313" key="8">
    <source>
        <dbReference type="Proteomes" id="UP000287361"/>
    </source>
</evidence>
<dbReference type="GO" id="GO:0005886">
    <property type="term" value="C:plasma membrane"/>
    <property type="evidence" value="ECO:0007669"/>
    <property type="project" value="UniProtKB-SubCell"/>
</dbReference>
<dbReference type="InterPro" id="IPR051598">
    <property type="entry name" value="TSUP/Inactive_protease-like"/>
</dbReference>
<evidence type="ECO:0000256" key="1">
    <source>
        <dbReference type="ARBA" id="ARBA00004141"/>
    </source>
</evidence>
<dbReference type="EMBL" id="BHVZ01000014">
    <property type="protein sequence ID" value="GCB30348.1"/>
    <property type="molecule type" value="Genomic_DNA"/>
</dbReference>
<dbReference type="AlphaFoldDB" id="A0A401LFQ3"/>
<comment type="similarity">
    <text evidence="2 6">Belongs to the 4-toluene sulfonate uptake permease (TSUP) (TC 2.A.102) family.</text>
</comment>
<keyword evidence="6" id="KW-1003">Cell membrane</keyword>
<dbReference type="InterPro" id="IPR002781">
    <property type="entry name" value="TM_pro_TauE-like"/>
</dbReference>
<comment type="caution">
    <text evidence="7">The sequence shown here is derived from an EMBL/GenBank/DDBJ whole genome shotgun (WGS) entry which is preliminary data.</text>
</comment>
<accession>A0A401LFQ3</accession>